<reference evidence="2" key="1">
    <citation type="submission" date="2021-04" db="EMBL/GenBank/DDBJ databases">
        <title>Draft Genome Sequence of Pandoravirus japonicus, Isolated from the Sabaishi River of Niigata, Japan.</title>
        <authorList>
            <person name="Hosokawa N."/>
            <person name="Takahashi H."/>
            <person name="Aoki K."/>
            <person name="Takemura M."/>
        </authorList>
    </citation>
    <scope>NUCLEOTIDE SEQUENCE</scope>
</reference>
<proteinExistence type="predicted"/>
<accession>A0A811BR97</accession>
<feature type="region of interest" description="Disordered" evidence="1">
    <location>
        <begin position="218"/>
        <end position="240"/>
    </location>
</feature>
<evidence type="ECO:0000256" key="1">
    <source>
        <dbReference type="SAM" id="MobiDB-lite"/>
    </source>
</evidence>
<sequence>METNDPSSAKQNLGHLGAHAAPPRPAEDLLAEAMACVTWDGTVDTDRLVSVEFAHDEAVVRRVVGLAAMTMDSRTDAEASLRHNCMTIGGVAVDDGWESCPFVVVRGGGAWRVETPATVGGKRMTDEDLIVYCALAARGPLFSMLWSVPAEALECVDHCGDDDNKSPTDAGWCIEWRSMWMSRVIGALAAASGAWTGDEVMRTQTLARALAGILRERNTKGPLDGRDQARPTSPHDPVEPAGLRKAISIASHMPAGIEFDWATDVAPIGTTRDAAHALAILHFVITATERVYETQSLYTQMILPAEYDALQRNTPTGAFE</sequence>
<evidence type="ECO:0000313" key="2">
    <source>
        <dbReference type="EMBL" id="BCU02925.1"/>
    </source>
</evidence>
<protein>
    <submittedName>
        <fullName evidence="2">Uncharacterized protein</fullName>
    </submittedName>
</protein>
<name>A0A811BR97_9VIRU</name>
<feature type="compositionally biased region" description="Polar residues" evidence="1">
    <location>
        <begin position="1"/>
        <end position="11"/>
    </location>
</feature>
<dbReference type="Proteomes" id="UP001253637">
    <property type="component" value="Segment"/>
</dbReference>
<evidence type="ECO:0000313" key="3">
    <source>
        <dbReference type="Proteomes" id="UP001253637"/>
    </source>
</evidence>
<feature type="compositionally biased region" description="Basic and acidic residues" evidence="1">
    <location>
        <begin position="218"/>
        <end position="229"/>
    </location>
</feature>
<feature type="region of interest" description="Disordered" evidence="1">
    <location>
        <begin position="1"/>
        <end position="22"/>
    </location>
</feature>
<dbReference type="EMBL" id="LC625835">
    <property type="protein sequence ID" value="BCU02925.1"/>
    <property type="molecule type" value="Genomic_DNA"/>
</dbReference>
<organism evidence="2 3">
    <name type="scientific">Pandoravirus japonicus</name>
    <dbReference type="NCBI Taxonomy" id="2823154"/>
    <lineage>
        <taxon>Viruses</taxon>
        <taxon>Pandoravirus</taxon>
    </lineage>
</organism>